<keyword evidence="5" id="KW-0406">Ion transport</keyword>
<dbReference type="InterPro" id="IPR000131">
    <property type="entry name" value="ATP_synth_F1_gsu"/>
</dbReference>
<sequence>MVSVRQLRRRIRSVENTSKVTNAMQLIAASKMRKAQVAALASRDYAVKIQEVIADLEAQPRDSDQSHPLLERREISRIEILHLTPDRGLCGGLHGNLNRSVGQFIVQSRPTSVSVIVAGRKGRDFMIRTGQDVKALFTGIDDQPTMADVLPMSNILLNDFVEGTVDEVYIAFPRFVSTVVQEPVIMRLLPVDPAELPTASRVGYIYEPGAREVLNSLLPRFVEMEVYHAFLELVASEHSARMVAMRNATDAANDLIDELTLAMNKVRQES</sequence>
<keyword evidence="3" id="KW-0813">Transport</keyword>
<evidence type="ECO:0000256" key="3">
    <source>
        <dbReference type="ARBA" id="ARBA00022448"/>
    </source>
</evidence>
<dbReference type="Pfam" id="PF00231">
    <property type="entry name" value="ATP-synt"/>
    <property type="match status" value="1"/>
</dbReference>
<dbReference type="PANTHER" id="PTHR11693:SF22">
    <property type="entry name" value="ATP SYNTHASE SUBUNIT GAMMA, MITOCHONDRIAL"/>
    <property type="match status" value="1"/>
</dbReference>
<keyword evidence="8" id="KW-0066">ATP synthesis</keyword>
<comment type="subcellular location">
    <subcellularLocation>
        <location evidence="1">Membrane</location>
        <topology evidence="1">Peripheral membrane protein</topology>
    </subcellularLocation>
</comment>
<evidence type="ECO:0000256" key="4">
    <source>
        <dbReference type="ARBA" id="ARBA00022781"/>
    </source>
</evidence>
<dbReference type="CDD" id="cd12151">
    <property type="entry name" value="F1-ATPase_gamma"/>
    <property type="match status" value="1"/>
</dbReference>
<comment type="similarity">
    <text evidence="2">Belongs to the ATPase gamma chain family.</text>
</comment>
<organism evidence="9">
    <name type="scientific">marine metagenome</name>
    <dbReference type="NCBI Taxonomy" id="408172"/>
    <lineage>
        <taxon>unclassified sequences</taxon>
        <taxon>metagenomes</taxon>
        <taxon>ecological metagenomes</taxon>
    </lineage>
</organism>
<evidence type="ECO:0000256" key="5">
    <source>
        <dbReference type="ARBA" id="ARBA00023065"/>
    </source>
</evidence>
<dbReference type="PANTHER" id="PTHR11693">
    <property type="entry name" value="ATP SYNTHASE GAMMA CHAIN"/>
    <property type="match status" value="1"/>
</dbReference>
<dbReference type="GO" id="GO:0045259">
    <property type="term" value="C:proton-transporting ATP synthase complex"/>
    <property type="evidence" value="ECO:0007669"/>
    <property type="project" value="UniProtKB-KW"/>
</dbReference>
<reference evidence="9" key="1">
    <citation type="submission" date="2018-05" db="EMBL/GenBank/DDBJ databases">
        <authorList>
            <person name="Lanie J.A."/>
            <person name="Ng W.-L."/>
            <person name="Kazmierczak K.M."/>
            <person name="Andrzejewski T.M."/>
            <person name="Davidsen T.M."/>
            <person name="Wayne K.J."/>
            <person name="Tettelin H."/>
            <person name="Glass J.I."/>
            <person name="Rusch D."/>
            <person name="Podicherti R."/>
            <person name="Tsui H.-C.T."/>
            <person name="Winkler M.E."/>
        </authorList>
    </citation>
    <scope>NUCLEOTIDE SEQUENCE</scope>
</reference>
<evidence type="ECO:0000256" key="1">
    <source>
        <dbReference type="ARBA" id="ARBA00004170"/>
    </source>
</evidence>
<keyword evidence="6" id="KW-0472">Membrane</keyword>
<evidence type="ECO:0000313" key="9">
    <source>
        <dbReference type="EMBL" id="SVA49258.1"/>
    </source>
</evidence>
<keyword evidence="4" id="KW-0375">Hydrogen ion transport</keyword>
<keyword evidence="7" id="KW-0139">CF(1)</keyword>
<dbReference type="NCBIfam" id="TIGR01146">
    <property type="entry name" value="ATPsyn_F1gamma"/>
    <property type="match status" value="1"/>
</dbReference>
<evidence type="ECO:0000256" key="2">
    <source>
        <dbReference type="ARBA" id="ARBA00007681"/>
    </source>
</evidence>
<dbReference type="Gene3D" id="3.40.1380.10">
    <property type="match status" value="1"/>
</dbReference>
<name>A0A381WB67_9ZZZZ</name>
<evidence type="ECO:0000256" key="7">
    <source>
        <dbReference type="ARBA" id="ARBA00023196"/>
    </source>
</evidence>
<evidence type="ECO:0000256" key="6">
    <source>
        <dbReference type="ARBA" id="ARBA00023136"/>
    </source>
</evidence>
<dbReference type="PRINTS" id="PR00126">
    <property type="entry name" value="ATPASEGAMMA"/>
</dbReference>
<dbReference type="SUPFAM" id="SSF52943">
    <property type="entry name" value="ATP synthase (F1-ATPase), gamma subunit"/>
    <property type="match status" value="1"/>
</dbReference>
<dbReference type="EMBL" id="UINC01011131">
    <property type="protein sequence ID" value="SVA49258.1"/>
    <property type="molecule type" value="Genomic_DNA"/>
</dbReference>
<evidence type="ECO:0000256" key="8">
    <source>
        <dbReference type="ARBA" id="ARBA00023310"/>
    </source>
</evidence>
<protein>
    <submittedName>
        <fullName evidence="9">Uncharacterized protein</fullName>
    </submittedName>
</protein>
<feature type="non-terminal residue" evidence="9">
    <location>
        <position position="270"/>
    </location>
</feature>
<accession>A0A381WB67</accession>
<dbReference type="HAMAP" id="MF_00815">
    <property type="entry name" value="ATP_synth_gamma_bact"/>
    <property type="match status" value="1"/>
</dbReference>
<dbReference type="Gene3D" id="1.10.287.80">
    <property type="entry name" value="ATP synthase, gamma subunit, helix hairpin domain"/>
    <property type="match status" value="1"/>
</dbReference>
<gene>
    <name evidence="9" type="ORF">METZ01_LOCUS102112</name>
</gene>
<proteinExistence type="inferred from homology"/>
<dbReference type="InterPro" id="IPR035968">
    <property type="entry name" value="ATP_synth_F1_ATPase_gsu"/>
</dbReference>
<dbReference type="GO" id="GO:0046933">
    <property type="term" value="F:proton-transporting ATP synthase activity, rotational mechanism"/>
    <property type="evidence" value="ECO:0007669"/>
    <property type="project" value="InterPro"/>
</dbReference>
<dbReference type="AlphaFoldDB" id="A0A381WB67"/>